<proteinExistence type="predicted"/>
<feature type="signal peptide" evidence="1">
    <location>
        <begin position="1"/>
        <end position="24"/>
    </location>
</feature>
<protein>
    <recommendedName>
        <fullName evidence="6">DUF3823 domain-containing protein</fullName>
    </recommendedName>
</protein>
<dbReference type="InterPro" id="IPR041186">
    <property type="entry name" value="DUF3823_C"/>
</dbReference>
<accession>A0A8H9FYH6</accession>
<dbReference type="Pfam" id="PF18003">
    <property type="entry name" value="DUF3823_C"/>
    <property type="match status" value="1"/>
</dbReference>
<feature type="domain" description="DUF3823" evidence="2">
    <location>
        <begin position="35"/>
        <end position="123"/>
    </location>
</feature>
<name>A0A8H9FYH6_9SPHI</name>
<evidence type="ECO:0008006" key="6">
    <source>
        <dbReference type="Google" id="ProtNLM"/>
    </source>
</evidence>
<sequence length="247" mass="27672">MRKNMKKIFLLFTVLPALWLSSCADIDNFEAPNATISGQVLDKTSDTPFLTGPGEFAIRLLETSYGENPAPQDLLVKQDGSFNNNKLFSATYSMQPYAGAFWPAEVVTDYKLSGAGTQDFKVTPYLKIKNAKWTLKEGNKIDVSCTLEAPIPQGLPQVIEVRPFLSLTPYCGAGSRIDAYYKDEFRILINKNWDEIGSMSSGIGNETYTIKDIPLKSGYTYYFRMGAKVRDTFEKFNYSEVVVIKVP</sequence>
<evidence type="ECO:0000313" key="4">
    <source>
        <dbReference type="EMBL" id="GGE11018.1"/>
    </source>
</evidence>
<dbReference type="PROSITE" id="PS51257">
    <property type="entry name" value="PROKAR_LIPOPROTEIN"/>
    <property type="match status" value="1"/>
</dbReference>
<comment type="caution">
    <text evidence="4">The sequence shown here is derived from an EMBL/GenBank/DDBJ whole genome shotgun (WGS) entry which is preliminary data.</text>
</comment>
<evidence type="ECO:0000313" key="5">
    <source>
        <dbReference type="Proteomes" id="UP000614460"/>
    </source>
</evidence>
<gene>
    <name evidence="4" type="ORF">GCM10011516_05950</name>
</gene>
<dbReference type="Proteomes" id="UP000614460">
    <property type="component" value="Unassembled WGS sequence"/>
</dbReference>
<reference evidence="4" key="1">
    <citation type="journal article" date="2014" name="Int. J. Syst. Evol. Microbiol.">
        <title>Complete genome sequence of Corynebacterium casei LMG S-19264T (=DSM 44701T), isolated from a smear-ripened cheese.</title>
        <authorList>
            <consortium name="US DOE Joint Genome Institute (JGI-PGF)"/>
            <person name="Walter F."/>
            <person name="Albersmeier A."/>
            <person name="Kalinowski J."/>
            <person name="Ruckert C."/>
        </authorList>
    </citation>
    <scope>NUCLEOTIDE SEQUENCE</scope>
    <source>
        <strain evidence="4">CGMCC 1.15966</strain>
    </source>
</reference>
<dbReference type="Gene3D" id="2.60.40.2060">
    <property type="match status" value="1"/>
</dbReference>
<dbReference type="InterPro" id="IPR024278">
    <property type="entry name" value="DUF3823_N"/>
</dbReference>
<dbReference type="Pfam" id="PF12866">
    <property type="entry name" value="DUF3823"/>
    <property type="match status" value="1"/>
</dbReference>
<keyword evidence="1" id="KW-0732">Signal</keyword>
<dbReference type="EMBL" id="BMKM01000001">
    <property type="protein sequence ID" value="GGE11018.1"/>
    <property type="molecule type" value="Genomic_DNA"/>
</dbReference>
<reference evidence="4" key="2">
    <citation type="submission" date="2020-09" db="EMBL/GenBank/DDBJ databases">
        <authorList>
            <person name="Sun Q."/>
            <person name="Zhou Y."/>
        </authorList>
    </citation>
    <scope>NUCLEOTIDE SEQUENCE</scope>
    <source>
        <strain evidence="4">CGMCC 1.15966</strain>
    </source>
</reference>
<organism evidence="4 5">
    <name type="scientific">Sphingobacterium cellulitidis</name>
    <dbReference type="NCBI Taxonomy" id="1768011"/>
    <lineage>
        <taxon>Bacteria</taxon>
        <taxon>Pseudomonadati</taxon>
        <taxon>Bacteroidota</taxon>
        <taxon>Sphingobacteriia</taxon>
        <taxon>Sphingobacteriales</taxon>
        <taxon>Sphingobacteriaceae</taxon>
        <taxon>Sphingobacterium</taxon>
    </lineage>
</organism>
<feature type="chain" id="PRO_5034142976" description="DUF3823 domain-containing protein" evidence="1">
    <location>
        <begin position="25"/>
        <end position="247"/>
    </location>
</feature>
<keyword evidence="5" id="KW-1185">Reference proteome</keyword>
<evidence type="ECO:0000256" key="1">
    <source>
        <dbReference type="SAM" id="SignalP"/>
    </source>
</evidence>
<evidence type="ECO:0000259" key="3">
    <source>
        <dbReference type="Pfam" id="PF18003"/>
    </source>
</evidence>
<evidence type="ECO:0000259" key="2">
    <source>
        <dbReference type="Pfam" id="PF12866"/>
    </source>
</evidence>
<dbReference type="AlphaFoldDB" id="A0A8H9FYH6"/>
<dbReference type="Gene3D" id="2.60.40.1120">
    <property type="entry name" value="Carboxypeptidase-like, regulatory domain"/>
    <property type="match status" value="1"/>
</dbReference>
<feature type="domain" description="DUF3823" evidence="3">
    <location>
        <begin position="127"/>
        <end position="242"/>
    </location>
</feature>